<sequence>MPIVQEVVSPLQQAFIPNRSIHRTIQTTKVIASQIHHNPDSPNLILMLDLTKAFDSLDLNYLRRVLNTINIPPDFINLLISTQNSGMARILNGPKIIDYAFPLQRGVRQGLAISPILFNLALEPLICKLASSINGR</sequence>
<evidence type="ECO:0000259" key="1">
    <source>
        <dbReference type="PROSITE" id="PS50878"/>
    </source>
</evidence>
<name>A0A9W6YV49_AMBMO</name>
<dbReference type="PROSITE" id="PS50878">
    <property type="entry name" value="RT_POL"/>
    <property type="match status" value="1"/>
</dbReference>
<dbReference type="OrthoDB" id="1934719at2759"/>
<dbReference type="InterPro" id="IPR000477">
    <property type="entry name" value="RT_dom"/>
</dbReference>
<evidence type="ECO:0000313" key="3">
    <source>
        <dbReference type="Proteomes" id="UP001165063"/>
    </source>
</evidence>
<gene>
    <name evidence="2" type="ORF">Amon01_000490800</name>
</gene>
<dbReference type="PANTHER" id="PTHR31635">
    <property type="entry name" value="REVERSE TRANSCRIPTASE DOMAIN-CONTAINING PROTEIN-RELATED"/>
    <property type="match status" value="1"/>
</dbReference>
<dbReference type="AlphaFoldDB" id="A0A9W6YV49"/>
<dbReference type="Pfam" id="PF00078">
    <property type="entry name" value="RVT_1"/>
    <property type="match status" value="1"/>
</dbReference>
<reference evidence="2" key="1">
    <citation type="submission" date="2023-04" db="EMBL/GenBank/DDBJ databases">
        <title>Ambrosiozyma monospora NBRC 1965.</title>
        <authorList>
            <person name="Ichikawa N."/>
            <person name="Sato H."/>
            <person name="Tonouchi N."/>
        </authorList>
    </citation>
    <scope>NUCLEOTIDE SEQUENCE</scope>
    <source>
        <strain evidence="2">NBRC 1965</strain>
    </source>
</reference>
<proteinExistence type="predicted"/>
<keyword evidence="3" id="KW-1185">Reference proteome</keyword>
<dbReference type="EMBL" id="BSXU01002505">
    <property type="protein sequence ID" value="GMG38097.1"/>
    <property type="molecule type" value="Genomic_DNA"/>
</dbReference>
<dbReference type="SUPFAM" id="SSF56672">
    <property type="entry name" value="DNA/RNA polymerases"/>
    <property type="match status" value="1"/>
</dbReference>
<comment type="caution">
    <text evidence="2">The sequence shown here is derived from an EMBL/GenBank/DDBJ whole genome shotgun (WGS) entry which is preliminary data.</text>
</comment>
<dbReference type="Proteomes" id="UP001165063">
    <property type="component" value="Unassembled WGS sequence"/>
</dbReference>
<dbReference type="InterPro" id="IPR043502">
    <property type="entry name" value="DNA/RNA_pol_sf"/>
</dbReference>
<evidence type="ECO:0000313" key="2">
    <source>
        <dbReference type="EMBL" id="GMG38097.1"/>
    </source>
</evidence>
<dbReference type="PANTHER" id="PTHR31635:SF196">
    <property type="entry name" value="REVERSE TRANSCRIPTASE DOMAIN-CONTAINING PROTEIN-RELATED"/>
    <property type="match status" value="1"/>
</dbReference>
<protein>
    <submittedName>
        <fullName evidence="2">Unnamed protein product</fullName>
    </submittedName>
</protein>
<organism evidence="2 3">
    <name type="scientific">Ambrosiozyma monospora</name>
    <name type="common">Yeast</name>
    <name type="synonym">Endomycopsis monosporus</name>
    <dbReference type="NCBI Taxonomy" id="43982"/>
    <lineage>
        <taxon>Eukaryota</taxon>
        <taxon>Fungi</taxon>
        <taxon>Dikarya</taxon>
        <taxon>Ascomycota</taxon>
        <taxon>Saccharomycotina</taxon>
        <taxon>Pichiomycetes</taxon>
        <taxon>Pichiales</taxon>
        <taxon>Pichiaceae</taxon>
        <taxon>Ambrosiozyma</taxon>
    </lineage>
</organism>
<feature type="domain" description="Reverse transcriptase" evidence="1">
    <location>
        <begin position="1"/>
        <end position="136"/>
    </location>
</feature>
<accession>A0A9W6YV49</accession>